<dbReference type="SMART" id="SM00312">
    <property type="entry name" value="PX"/>
    <property type="match status" value="1"/>
</dbReference>
<dbReference type="SUPFAM" id="SSF103657">
    <property type="entry name" value="BAR/IMD domain-like"/>
    <property type="match status" value="1"/>
</dbReference>
<feature type="domain" description="PX" evidence="3">
    <location>
        <begin position="1"/>
        <end position="115"/>
    </location>
</feature>
<feature type="coiled-coil region" evidence="1">
    <location>
        <begin position="305"/>
        <end position="332"/>
    </location>
</feature>
<dbReference type="SUPFAM" id="SSF64268">
    <property type="entry name" value="PX domain"/>
    <property type="match status" value="1"/>
</dbReference>
<evidence type="ECO:0000259" key="3">
    <source>
        <dbReference type="PROSITE" id="PS50195"/>
    </source>
</evidence>
<dbReference type="PANTHER" id="PTHR10555:SF170">
    <property type="entry name" value="FI18122P1"/>
    <property type="match status" value="1"/>
</dbReference>
<dbReference type="EMBL" id="HBHK01010438">
    <property type="protein sequence ID" value="CAD9679360.1"/>
    <property type="molecule type" value="Transcribed_RNA"/>
</dbReference>
<feature type="compositionally biased region" description="Polar residues" evidence="2">
    <location>
        <begin position="384"/>
        <end position="394"/>
    </location>
</feature>
<dbReference type="PROSITE" id="PS50195">
    <property type="entry name" value="PX"/>
    <property type="match status" value="1"/>
</dbReference>
<dbReference type="PANTHER" id="PTHR10555">
    <property type="entry name" value="SORTING NEXIN"/>
    <property type="match status" value="1"/>
</dbReference>
<dbReference type="CDD" id="cd06859">
    <property type="entry name" value="PX_SNX1_2_like"/>
    <property type="match status" value="1"/>
</dbReference>
<organism evidence="4">
    <name type="scientific">Mucochytrium quahogii</name>
    <dbReference type="NCBI Taxonomy" id="96639"/>
    <lineage>
        <taxon>Eukaryota</taxon>
        <taxon>Sar</taxon>
        <taxon>Stramenopiles</taxon>
        <taxon>Bigyra</taxon>
        <taxon>Labyrinthulomycetes</taxon>
        <taxon>Thraustochytrida</taxon>
        <taxon>Thraustochytriidae</taxon>
        <taxon>Mucochytrium</taxon>
    </lineage>
</organism>
<evidence type="ECO:0000256" key="2">
    <source>
        <dbReference type="SAM" id="MobiDB-lite"/>
    </source>
</evidence>
<dbReference type="AlphaFoldDB" id="A0A7S2WCE5"/>
<dbReference type="CDD" id="cd07596">
    <property type="entry name" value="BAR_SNX"/>
    <property type="match status" value="1"/>
</dbReference>
<gene>
    <name evidence="4" type="ORF">QSP1433_LOCUS6517</name>
</gene>
<sequence>MEITVSDPVKHSEGMNAYVTYKVTTKTDLERFDSSHFYVHRRYSDFVWLQEQLAEAYPGLIIPPLPEKQVMRRFNEPFLSQRQRALEKFLSRIASHELLRDNMYVKAFLEVENLEATKGSVAKQGKKNDQSFWQWASQATSSLSNKMAGGPSHLPKTEEDVKFDEARMYIDSLEPQINNVHKHTHTLVEKGKDMAQALFDFGLAFTLLGQAEADALGDAMAQLGQCADKLSRITAVEADKEAQFFDEPIRDYVRLVRQVKATLDVRVSKLQAYDNLIGEVQTKKQTRDRLASQPAGDPQSHAHKLGLAEEELKRSEQQLENAKEEYEVVTKRVLTEIDRFKREKLVDFKSIVLDYVQLQIEYNQQVEQSWREVLPSLQALNIQQSGSHGPTGQLGQAPAAAPIPARADEPRAPSPSQEPSTTEEGGEDLDEQFV</sequence>
<feature type="compositionally biased region" description="Acidic residues" evidence="2">
    <location>
        <begin position="424"/>
        <end position="434"/>
    </location>
</feature>
<evidence type="ECO:0000256" key="1">
    <source>
        <dbReference type="SAM" id="Coils"/>
    </source>
</evidence>
<dbReference type="Gene3D" id="3.30.1520.10">
    <property type="entry name" value="Phox-like domain"/>
    <property type="match status" value="1"/>
</dbReference>
<dbReference type="GO" id="GO:0005768">
    <property type="term" value="C:endosome"/>
    <property type="evidence" value="ECO:0007669"/>
    <property type="project" value="TreeGrafter"/>
</dbReference>
<keyword evidence="1" id="KW-0175">Coiled coil</keyword>
<dbReference type="InterPro" id="IPR036871">
    <property type="entry name" value="PX_dom_sf"/>
</dbReference>
<dbReference type="InterPro" id="IPR001683">
    <property type="entry name" value="PX_dom"/>
</dbReference>
<dbReference type="GO" id="GO:0035091">
    <property type="term" value="F:phosphatidylinositol binding"/>
    <property type="evidence" value="ECO:0007669"/>
    <property type="project" value="InterPro"/>
</dbReference>
<feature type="region of interest" description="Disordered" evidence="2">
    <location>
        <begin position="284"/>
        <end position="303"/>
    </location>
</feature>
<name>A0A7S2WCE5_9STRA</name>
<reference evidence="4" key="1">
    <citation type="submission" date="2021-01" db="EMBL/GenBank/DDBJ databases">
        <authorList>
            <person name="Corre E."/>
            <person name="Pelletier E."/>
            <person name="Niang G."/>
            <person name="Scheremetjew M."/>
            <person name="Finn R."/>
            <person name="Kale V."/>
            <person name="Holt S."/>
            <person name="Cochrane G."/>
            <person name="Meng A."/>
            <person name="Brown T."/>
            <person name="Cohen L."/>
        </authorList>
    </citation>
    <scope>NUCLEOTIDE SEQUENCE</scope>
    <source>
        <strain evidence="4">NY070348D</strain>
    </source>
</reference>
<evidence type="ECO:0000313" key="4">
    <source>
        <dbReference type="EMBL" id="CAD9679360.1"/>
    </source>
</evidence>
<proteinExistence type="predicted"/>
<dbReference type="Gene3D" id="1.20.1270.60">
    <property type="entry name" value="Arfaptin homology (AH) domain/BAR domain"/>
    <property type="match status" value="1"/>
</dbReference>
<feature type="compositionally biased region" description="Polar residues" evidence="2">
    <location>
        <begin position="414"/>
        <end position="423"/>
    </location>
</feature>
<dbReference type="InterPro" id="IPR015404">
    <property type="entry name" value="Vps5_C"/>
</dbReference>
<accession>A0A7S2WCE5</accession>
<dbReference type="InterPro" id="IPR027267">
    <property type="entry name" value="AH/BAR_dom_sf"/>
</dbReference>
<dbReference type="Pfam" id="PF09325">
    <property type="entry name" value="Vps5"/>
    <property type="match status" value="1"/>
</dbReference>
<feature type="region of interest" description="Disordered" evidence="2">
    <location>
        <begin position="384"/>
        <end position="434"/>
    </location>
</feature>
<dbReference type="Pfam" id="PF00787">
    <property type="entry name" value="PX"/>
    <property type="match status" value="1"/>
</dbReference>
<protein>
    <recommendedName>
        <fullName evidence="3">PX domain-containing protein</fullName>
    </recommendedName>
</protein>